<dbReference type="Proteomes" id="UP000729402">
    <property type="component" value="Unassembled WGS sequence"/>
</dbReference>
<accession>A0A8J5RFL3</accession>
<evidence type="ECO:0000256" key="1">
    <source>
        <dbReference type="SAM" id="MobiDB-lite"/>
    </source>
</evidence>
<proteinExistence type="predicted"/>
<protein>
    <submittedName>
        <fullName evidence="2">Uncharacterized protein</fullName>
    </submittedName>
</protein>
<dbReference type="EMBL" id="JAAALK010000288">
    <property type="protein sequence ID" value="KAG8052781.1"/>
    <property type="molecule type" value="Genomic_DNA"/>
</dbReference>
<keyword evidence="3" id="KW-1185">Reference proteome</keyword>
<name>A0A8J5RFL3_ZIZPA</name>
<sequence length="121" mass="12972">MAAAELPVCSDGRAGIFSQASKMSRKRKQPRARTDIEEETGAQCTQSRAEAVVVVRAQPHRQVARGAHRCPLGRGQGISSAILVRATRNVAHRAGFCCCCAYESSIARAICIFVSLLDVAT</sequence>
<evidence type="ECO:0000313" key="2">
    <source>
        <dbReference type="EMBL" id="KAG8052781.1"/>
    </source>
</evidence>
<organism evidence="2 3">
    <name type="scientific">Zizania palustris</name>
    <name type="common">Northern wild rice</name>
    <dbReference type="NCBI Taxonomy" id="103762"/>
    <lineage>
        <taxon>Eukaryota</taxon>
        <taxon>Viridiplantae</taxon>
        <taxon>Streptophyta</taxon>
        <taxon>Embryophyta</taxon>
        <taxon>Tracheophyta</taxon>
        <taxon>Spermatophyta</taxon>
        <taxon>Magnoliopsida</taxon>
        <taxon>Liliopsida</taxon>
        <taxon>Poales</taxon>
        <taxon>Poaceae</taxon>
        <taxon>BOP clade</taxon>
        <taxon>Oryzoideae</taxon>
        <taxon>Oryzeae</taxon>
        <taxon>Zizaniinae</taxon>
        <taxon>Zizania</taxon>
    </lineage>
</organism>
<reference evidence="2" key="1">
    <citation type="journal article" date="2021" name="bioRxiv">
        <title>Whole Genome Assembly and Annotation of Northern Wild Rice, Zizania palustris L., Supports a Whole Genome Duplication in the Zizania Genus.</title>
        <authorList>
            <person name="Haas M."/>
            <person name="Kono T."/>
            <person name="Macchietto M."/>
            <person name="Millas R."/>
            <person name="McGilp L."/>
            <person name="Shao M."/>
            <person name="Duquette J."/>
            <person name="Hirsch C.N."/>
            <person name="Kimball J."/>
        </authorList>
    </citation>
    <scope>NUCLEOTIDE SEQUENCE</scope>
    <source>
        <tissue evidence="2">Fresh leaf tissue</tissue>
    </source>
</reference>
<feature type="region of interest" description="Disordered" evidence="1">
    <location>
        <begin position="19"/>
        <end position="43"/>
    </location>
</feature>
<dbReference type="AlphaFoldDB" id="A0A8J5RFL3"/>
<reference evidence="2" key="2">
    <citation type="submission" date="2021-02" db="EMBL/GenBank/DDBJ databases">
        <authorList>
            <person name="Kimball J.A."/>
            <person name="Haas M.W."/>
            <person name="Macchietto M."/>
            <person name="Kono T."/>
            <person name="Duquette J."/>
            <person name="Shao M."/>
        </authorList>
    </citation>
    <scope>NUCLEOTIDE SEQUENCE</scope>
    <source>
        <tissue evidence="2">Fresh leaf tissue</tissue>
    </source>
</reference>
<comment type="caution">
    <text evidence="2">The sequence shown here is derived from an EMBL/GenBank/DDBJ whole genome shotgun (WGS) entry which is preliminary data.</text>
</comment>
<evidence type="ECO:0000313" key="3">
    <source>
        <dbReference type="Proteomes" id="UP000729402"/>
    </source>
</evidence>
<gene>
    <name evidence="2" type="ORF">GUJ93_ZPchr0001g32702</name>
</gene>